<proteinExistence type="inferred from homology"/>
<sequence length="337" mass="38415">MKVLALGEVMMRLMVPDHKLLSQSEDLKYIFSGTGVNILSGLYQMGYETYLASKLPNNNVGYAASAYLRKLGVKDDYINFGGDYIGIYFLETGFGPRATEVTYMNRQNSAFCQSSIEDYNFDEILQDVDAVHICGISLALNDNTRKLSINLAKKAYEKNIKVFFDFNYRPSLWGDKDYSFARIQYEEILKYCTVVFAGYKDARLILGMEPDKDEKEENISRNVLLKMRSKYNIQTICGTNRRIQSSEHQYIKGYLIDHKGYHESSEYELKVLDRIGAGDGFAAGIIYSILENLDRSEALEFATCSAVLAHTTYGDSPVVGKKSIYRLMKKDKTDIFR</sequence>
<gene>
    <name evidence="5" type="ORF">KQI89_08970</name>
</gene>
<dbReference type="InterPro" id="IPR011611">
    <property type="entry name" value="PfkB_dom"/>
</dbReference>
<dbReference type="PANTHER" id="PTHR43320">
    <property type="entry name" value="SUGAR KINASE"/>
    <property type="match status" value="1"/>
</dbReference>
<evidence type="ECO:0000256" key="1">
    <source>
        <dbReference type="ARBA" id="ARBA00010688"/>
    </source>
</evidence>
<evidence type="ECO:0000259" key="4">
    <source>
        <dbReference type="Pfam" id="PF00294"/>
    </source>
</evidence>
<organism evidence="5 6">
    <name type="scientific">Clostridium simiarum</name>
    <dbReference type="NCBI Taxonomy" id="2841506"/>
    <lineage>
        <taxon>Bacteria</taxon>
        <taxon>Bacillati</taxon>
        <taxon>Bacillota</taxon>
        <taxon>Clostridia</taxon>
        <taxon>Eubacteriales</taxon>
        <taxon>Clostridiaceae</taxon>
        <taxon>Clostridium</taxon>
    </lineage>
</organism>
<dbReference type="GO" id="GO:0016301">
    <property type="term" value="F:kinase activity"/>
    <property type="evidence" value="ECO:0007669"/>
    <property type="project" value="UniProtKB-KW"/>
</dbReference>
<feature type="domain" description="Carbohydrate kinase PfkB" evidence="4">
    <location>
        <begin position="2"/>
        <end position="315"/>
    </location>
</feature>
<accession>A0ABS6F074</accession>
<keyword evidence="3 5" id="KW-0418">Kinase</keyword>
<dbReference type="Proteomes" id="UP000736583">
    <property type="component" value="Unassembled WGS sequence"/>
</dbReference>
<protein>
    <submittedName>
        <fullName evidence="5">Sugar kinase</fullName>
    </submittedName>
</protein>
<dbReference type="CDD" id="cd01166">
    <property type="entry name" value="KdgK"/>
    <property type="match status" value="1"/>
</dbReference>
<dbReference type="InterPro" id="IPR052700">
    <property type="entry name" value="Carb_kinase_PfkB-like"/>
</dbReference>
<reference evidence="5 6" key="1">
    <citation type="submission" date="2021-06" db="EMBL/GenBank/DDBJ databases">
        <authorList>
            <person name="Sun Q."/>
            <person name="Li D."/>
        </authorList>
    </citation>
    <scope>NUCLEOTIDE SEQUENCE [LARGE SCALE GENOMIC DNA]</scope>
    <source>
        <strain evidence="5 6">MSJ-4</strain>
    </source>
</reference>
<evidence type="ECO:0000313" key="5">
    <source>
        <dbReference type="EMBL" id="MBU5591897.1"/>
    </source>
</evidence>
<comment type="caution">
    <text evidence="5">The sequence shown here is derived from an EMBL/GenBank/DDBJ whole genome shotgun (WGS) entry which is preliminary data.</text>
</comment>
<dbReference type="RefSeq" id="WP_216456821.1">
    <property type="nucleotide sequence ID" value="NZ_JAHLQL010000002.1"/>
</dbReference>
<dbReference type="EMBL" id="JAHLQL010000002">
    <property type="protein sequence ID" value="MBU5591897.1"/>
    <property type="molecule type" value="Genomic_DNA"/>
</dbReference>
<keyword evidence="6" id="KW-1185">Reference proteome</keyword>
<dbReference type="Pfam" id="PF00294">
    <property type="entry name" value="PfkB"/>
    <property type="match status" value="1"/>
</dbReference>
<evidence type="ECO:0000256" key="3">
    <source>
        <dbReference type="ARBA" id="ARBA00022777"/>
    </source>
</evidence>
<comment type="similarity">
    <text evidence="1">Belongs to the carbohydrate kinase PfkB family.</text>
</comment>
<name>A0ABS6F074_9CLOT</name>
<dbReference type="PANTHER" id="PTHR43320:SF2">
    <property type="entry name" value="2-DEHYDRO-3-DEOXYGLUCONOKINASE_2-DEHYDRO-3-DEOXYGALACTONOKINASE"/>
    <property type="match status" value="1"/>
</dbReference>
<evidence type="ECO:0000313" key="6">
    <source>
        <dbReference type="Proteomes" id="UP000736583"/>
    </source>
</evidence>
<evidence type="ECO:0000256" key="2">
    <source>
        <dbReference type="ARBA" id="ARBA00022679"/>
    </source>
</evidence>
<keyword evidence="2" id="KW-0808">Transferase</keyword>